<dbReference type="RefSeq" id="XP_018289359.1">
    <property type="nucleotide sequence ID" value="XM_018431956.1"/>
</dbReference>
<dbReference type="GeneID" id="28992862"/>
<dbReference type="EMBL" id="KV440986">
    <property type="protein sequence ID" value="OAD71319.1"/>
    <property type="molecule type" value="Genomic_DNA"/>
</dbReference>
<dbReference type="Proteomes" id="UP000077315">
    <property type="component" value="Unassembled WGS sequence"/>
</dbReference>
<dbReference type="VEuPathDB" id="FungiDB:PHYBLDRAFT_147812"/>
<keyword evidence="3" id="KW-1185">Reference proteome</keyword>
<reference evidence="3" key="2">
    <citation type="submission" date="2015-06" db="EMBL/GenBank/DDBJ databases">
        <title>Expansion of signal transduction pathways in fungi by whole-genome duplication.</title>
        <authorList>
            <consortium name="DOE Joint Genome Institute"/>
            <person name="Corrochano L.M."/>
            <person name="Kuo A."/>
            <person name="Marcet-Houben M."/>
            <person name="Polaino S."/>
            <person name="Salamov A."/>
            <person name="Villalobos J.M."/>
            <person name="Alvarez M.I."/>
            <person name="Avalos J."/>
            <person name="Benito E.P."/>
            <person name="Benoit I."/>
            <person name="Burger G."/>
            <person name="Camino L.P."/>
            <person name="Canovas D."/>
            <person name="Cerda-Olmedo E."/>
            <person name="Cheng J.-F."/>
            <person name="Dominguez A."/>
            <person name="Elias M."/>
            <person name="Eslava A.P."/>
            <person name="Glaser F."/>
            <person name="Grimwood J."/>
            <person name="Gutierrez G."/>
            <person name="Heitman J."/>
            <person name="Henrissat B."/>
            <person name="Iturriaga E.A."/>
            <person name="Lang B.F."/>
            <person name="Lavin J.L."/>
            <person name="Lee S."/>
            <person name="Li W."/>
            <person name="Lindquist E."/>
            <person name="Lopez-Garcia S."/>
            <person name="Luque E.M."/>
            <person name="Marcos A.T."/>
            <person name="Martin J."/>
            <person name="McCluskey K."/>
            <person name="Medina H.R."/>
            <person name="Miralles-Duran A."/>
            <person name="Miyazaki A."/>
            <person name="Munoz-Torres E."/>
            <person name="Oguiza J.A."/>
            <person name="Ohm R."/>
            <person name="Olmedo M."/>
            <person name="Orejas M."/>
            <person name="Ortiz-Castellanos L."/>
            <person name="Pisabarro A.G."/>
            <person name="Rodriguez-Romero J."/>
            <person name="Ruiz-Herrera J."/>
            <person name="Ruiz-Vazquez R."/>
            <person name="Sanz C."/>
            <person name="Schackwitz W."/>
            <person name="Schmutz J."/>
            <person name="Shahriari M."/>
            <person name="Shelest E."/>
            <person name="Silva-Franco F."/>
            <person name="Soanes D."/>
            <person name="Syed K."/>
            <person name="Tagua V.G."/>
            <person name="Talbot N.J."/>
            <person name="Thon M."/>
            <person name="De vries R.P."/>
            <person name="Wiebenga A."/>
            <person name="Yadav J.S."/>
            <person name="Braun E.L."/>
            <person name="Baker S."/>
            <person name="Garre V."/>
            <person name="Horwitz B."/>
            <person name="Torres-Martinez S."/>
            <person name="Idnurm A."/>
            <person name="Herrera-Estrella A."/>
            <person name="Gabaldon T."/>
            <person name="Grigoriev I.V."/>
        </authorList>
    </citation>
    <scope>NUCLEOTIDE SEQUENCE [LARGE SCALE GENOMIC DNA]</scope>
    <source>
        <strain evidence="3">NRRL 1555(-)</strain>
    </source>
</reference>
<dbReference type="RefSeq" id="XP_018289343.1">
    <property type="nucleotide sequence ID" value="XM_018431953.1"/>
</dbReference>
<evidence type="ECO:0000313" key="1">
    <source>
        <dbReference type="EMBL" id="OAD71303.1"/>
    </source>
</evidence>
<evidence type="ECO:0000313" key="2">
    <source>
        <dbReference type="EMBL" id="OAD71319.1"/>
    </source>
</evidence>
<organism evidence="1 3">
    <name type="scientific">Phycomyces blakesleeanus (strain ATCC 8743b / DSM 1359 / FGSC 10004 / NBRC 33097 / NRRL 1555)</name>
    <dbReference type="NCBI Taxonomy" id="763407"/>
    <lineage>
        <taxon>Eukaryota</taxon>
        <taxon>Fungi</taxon>
        <taxon>Fungi incertae sedis</taxon>
        <taxon>Mucoromycota</taxon>
        <taxon>Mucoromycotina</taxon>
        <taxon>Mucoromycetes</taxon>
        <taxon>Mucorales</taxon>
        <taxon>Phycomycetaceae</taxon>
        <taxon>Phycomyces</taxon>
    </lineage>
</organism>
<reference evidence="1" key="1">
    <citation type="submission" date="2015-06" db="EMBL/GenBank/DDBJ databases">
        <title>Expansion of signal transduction pathways in fungi by whole-genome duplication.</title>
        <authorList>
            <consortium name="DOE Joint Genome Institute"/>
            <person name="Corrochano L.M."/>
            <person name="Kuo A."/>
            <person name="Marcet-Houben M."/>
            <person name="Polaino S."/>
            <person name="Salamov A."/>
            <person name="Villalobos J.M."/>
            <person name="Alvarez M.I."/>
            <person name="Avalos J."/>
            <person name="Benito E.P."/>
            <person name="Benoit I."/>
            <person name="Burger G."/>
            <person name="Camino L.P."/>
            <person name="Canovas D."/>
            <person name="Cerda-Olmedo E."/>
            <person name="Cheng J.-F."/>
            <person name="Dominguez A."/>
            <person name="Elias M."/>
            <person name="Eslava A.P."/>
            <person name="Glaser F."/>
            <person name="Grimwood J."/>
            <person name="Gutierrez G."/>
            <person name="Heitman J."/>
            <person name="Henrissat B."/>
            <person name="Iturriaga E.A."/>
            <person name="Lang B.F."/>
            <person name="Lavin J.L."/>
            <person name="Lee S."/>
            <person name="Li W."/>
            <person name="Lindquist E."/>
            <person name="Lopez-Garcia S."/>
            <person name="Luque E.M."/>
            <person name="Marcos A.T."/>
            <person name="Martin J."/>
            <person name="Mccluskey K."/>
            <person name="Medina H.R."/>
            <person name="Miralles-Duran A."/>
            <person name="Miyazaki A."/>
            <person name="Munoz-Torres E."/>
            <person name="Oguiza J.A."/>
            <person name="Ohm R."/>
            <person name="Olmedo M."/>
            <person name="Orejas M."/>
            <person name="Ortiz-Castellanos L."/>
            <person name="Pisabarro A.G."/>
            <person name="Rodriguez-Romero J."/>
            <person name="Ruiz-Herrera J."/>
            <person name="Ruiz-Vazquez R."/>
            <person name="Sanz C."/>
            <person name="Schackwitz W."/>
            <person name="Schmutz J."/>
            <person name="Shahriari M."/>
            <person name="Shelest E."/>
            <person name="Silva-Franco F."/>
            <person name="Soanes D."/>
            <person name="Syed K."/>
            <person name="Tagua V.G."/>
            <person name="Talbot N.J."/>
            <person name="Thon M."/>
            <person name="De Vries R.P."/>
            <person name="Wiebenga A."/>
            <person name="Yadav J.S."/>
            <person name="Braun E.L."/>
            <person name="Baker S."/>
            <person name="Garre V."/>
            <person name="Horwitz B."/>
            <person name="Torres-Martinez S."/>
            <person name="Idnurm A."/>
            <person name="Herrera-Estrella A."/>
            <person name="Gabaldon T."/>
            <person name="Grigoriev I.V."/>
        </authorList>
    </citation>
    <scope>NUCLEOTIDE SEQUENCE [LARGE SCALE GENOMIC DNA]</scope>
    <source>
        <strain evidence="1">NRRL 1555</strain>
    </source>
</reference>
<sequence length="74" mass="8428">MNNEVNDSPIYGLIHVSAFIHHTSTCEECDELPMPQSCRRYSRLFICQKNFAVLMGQKCSIRRVDAILAPLFPA</sequence>
<dbReference type="VEuPathDB" id="FungiDB:PHYBLDRAFT_147801"/>
<dbReference type="AlphaFoldDB" id="A0A162U0C0"/>
<proteinExistence type="predicted"/>
<evidence type="ECO:0000313" key="3">
    <source>
        <dbReference type="Proteomes" id="UP000077315"/>
    </source>
</evidence>
<dbReference type="EMBL" id="KV440986">
    <property type="protein sequence ID" value="OAD71303.1"/>
    <property type="molecule type" value="Genomic_DNA"/>
</dbReference>
<dbReference type="GeneID" id="28992859"/>
<protein>
    <submittedName>
        <fullName evidence="1">Uncharacterized protein</fullName>
    </submittedName>
</protein>
<name>A0A162U0C0_PHYB8</name>
<gene>
    <name evidence="1" type="ORF">PHYBLDRAFT_147801</name>
    <name evidence="2" type="ORF">PHYBLDRAFT_147812</name>
</gene>
<accession>A0A162U0C0</accession>